<evidence type="ECO:0000313" key="4">
    <source>
        <dbReference type="Proteomes" id="UP000054691"/>
    </source>
</evidence>
<keyword evidence="4" id="KW-1185">Reference proteome</keyword>
<accession>A0A378J9Y7</accession>
<dbReference type="Proteomes" id="UP000254476">
    <property type="component" value="Unassembled WGS sequence"/>
</dbReference>
<dbReference type="RefSeq" id="WP_058499113.1">
    <property type="nucleotide sequence ID" value="NZ_CAAAHW010000003.1"/>
</dbReference>
<proteinExistence type="predicted"/>
<dbReference type="EMBL" id="UGOB01000001">
    <property type="protein sequence ID" value="STX44613.1"/>
    <property type="molecule type" value="Genomic_DNA"/>
</dbReference>
<organism evidence="3 5">
    <name type="scientific">Legionella gratiana</name>
    <dbReference type="NCBI Taxonomy" id="45066"/>
    <lineage>
        <taxon>Bacteria</taxon>
        <taxon>Pseudomonadati</taxon>
        <taxon>Pseudomonadota</taxon>
        <taxon>Gammaproteobacteria</taxon>
        <taxon>Legionellales</taxon>
        <taxon>Legionellaceae</taxon>
        <taxon>Legionella</taxon>
    </lineage>
</organism>
<name>A0A378J9Y7_9GAMM</name>
<protein>
    <submittedName>
        <fullName evidence="3">Uncharacterized protein</fullName>
    </submittedName>
</protein>
<gene>
    <name evidence="2" type="ORF">Lgra_2009</name>
    <name evidence="3" type="ORF">NCTC12388_01599</name>
</gene>
<reference evidence="3 5" key="2">
    <citation type="submission" date="2018-06" db="EMBL/GenBank/DDBJ databases">
        <authorList>
            <consortium name="Pathogen Informatics"/>
            <person name="Doyle S."/>
        </authorList>
    </citation>
    <scope>NUCLEOTIDE SEQUENCE [LARGE SCALE GENOMIC DNA]</scope>
    <source>
        <strain evidence="3 5">NCTC12388</strain>
    </source>
</reference>
<feature type="compositionally biased region" description="Basic and acidic residues" evidence="1">
    <location>
        <begin position="566"/>
        <end position="578"/>
    </location>
</feature>
<evidence type="ECO:0000256" key="1">
    <source>
        <dbReference type="SAM" id="MobiDB-lite"/>
    </source>
</evidence>
<dbReference type="OrthoDB" id="5636964at2"/>
<sequence>MSYAKVDELFIDAFVKGFIAHLKIPYDPLKNDENSAQGMIAQDSPGDYGKISRVFDQLAYFPSITMDEFIQRRQEAGSIEQYMKPIMDQIAPYLMTDDQAKLKDEVIEAIGVANYCRLVNGKNIGKDPEINIVTNQEPLAENPTNEEIRQFQEQQEEFQKNEKDLAQRFLQAVLTCYSASLIAHNIPEQEKERKKLNEICTPLMNKIQEIDGVKGDFKVDKDIVAPSYEEITIDNYSEKAQELTEEIQHALQKEAPDRNELMNLYVKANALDQRGSQLPLIKDYTNQIRTITVEIEGISNQILKGEYSITDLKPSVSNADSGKSLQPLKDKIDSMYDLLENVHLINGKTQEKLNEIKITLSQTKEDLNLYIELEVLPANLKSEIEDTYDTALQNLNSAIKDANPGELFALKEIIESLHFAPSQEIVQENSPFKSISESIKQLNELLNEAERYLTGTPAARQVAQFKQELNQNVSYPISFYEQMGFTDDKIKGVEKKYEEATKTFLGSIANASTYEMSRLKKVINFLTFGLAYSADKARQEKCKEIKAELLTIKSQINSDNQIQQDSMRELSEQEHENRIPMLAPAK</sequence>
<reference evidence="2 4" key="1">
    <citation type="submission" date="2015-11" db="EMBL/GenBank/DDBJ databases">
        <title>Genomic analysis of 38 Legionella species identifies large and diverse effector repertoires.</title>
        <authorList>
            <person name="Burstein D."/>
            <person name="Amaro F."/>
            <person name="Zusman T."/>
            <person name="Lifshitz Z."/>
            <person name="Cohen O."/>
            <person name="Gilbert J.A."/>
            <person name="Pupko T."/>
            <person name="Shuman H.A."/>
            <person name="Segal G."/>
        </authorList>
    </citation>
    <scope>NUCLEOTIDE SEQUENCE [LARGE SCALE GENOMIC DNA]</scope>
    <source>
        <strain evidence="2 4">Lyon 8420412</strain>
    </source>
</reference>
<dbReference type="AlphaFoldDB" id="A0A378J9Y7"/>
<evidence type="ECO:0000313" key="5">
    <source>
        <dbReference type="Proteomes" id="UP000254476"/>
    </source>
</evidence>
<evidence type="ECO:0000313" key="3">
    <source>
        <dbReference type="EMBL" id="STX44613.1"/>
    </source>
</evidence>
<dbReference type="EMBL" id="LNYE01000022">
    <property type="protein sequence ID" value="KTD11043.1"/>
    <property type="molecule type" value="Genomic_DNA"/>
</dbReference>
<dbReference type="Proteomes" id="UP000054691">
    <property type="component" value="Unassembled WGS sequence"/>
</dbReference>
<evidence type="ECO:0000313" key="2">
    <source>
        <dbReference type="EMBL" id="KTD11043.1"/>
    </source>
</evidence>
<feature type="region of interest" description="Disordered" evidence="1">
    <location>
        <begin position="560"/>
        <end position="586"/>
    </location>
</feature>